<keyword evidence="2" id="KW-1185">Reference proteome</keyword>
<proteinExistence type="predicted"/>
<feature type="non-terminal residue" evidence="1">
    <location>
        <position position="39"/>
    </location>
</feature>
<organism evidence="1 2">
    <name type="scientific">Araneus ventricosus</name>
    <name type="common">Orbweaver spider</name>
    <name type="synonym">Epeira ventricosa</name>
    <dbReference type="NCBI Taxonomy" id="182803"/>
    <lineage>
        <taxon>Eukaryota</taxon>
        <taxon>Metazoa</taxon>
        <taxon>Ecdysozoa</taxon>
        <taxon>Arthropoda</taxon>
        <taxon>Chelicerata</taxon>
        <taxon>Arachnida</taxon>
        <taxon>Araneae</taxon>
        <taxon>Araneomorphae</taxon>
        <taxon>Entelegynae</taxon>
        <taxon>Araneoidea</taxon>
        <taxon>Araneidae</taxon>
        <taxon>Araneus</taxon>
    </lineage>
</organism>
<sequence>MYIGPESLVRKTESYPYENSNLQCWSVQFCFPVPENAWT</sequence>
<comment type="caution">
    <text evidence="1">The sequence shown here is derived from an EMBL/GenBank/DDBJ whole genome shotgun (WGS) entry which is preliminary data.</text>
</comment>
<name>A0A4Y2VWT5_ARAVE</name>
<reference evidence="1 2" key="1">
    <citation type="journal article" date="2019" name="Sci. Rep.">
        <title>Orb-weaving spider Araneus ventricosus genome elucidates the spidroin gene catalogue.</title>
        <authorList>
            <person name="Kono N."/>
            <person name="Nakamura H."/>
            <person name="Ohtoshi R."/>
            <person name="Moran D.A.P."/>
            <person name="Shinohara A."/>
            <person name="Yoshida Y."/>
            <person name="Fujiwara M."/>
            <person name="Mori M."/>
            <person name="Tomita M."/>
            <person name="Arakawa K."/>
        </authorList>
    </citation>
    <scope>NUCLEOTIDE SEQUENCE [LARGE SCALE GENOMIC DNA]</scope>
</reference>
<evidence type="ECO:0000313" key="2">
    <source>
        <dbReference type="Proteomes" id="UP000499080"/>
    </source>
</evidence>
<evidence type="ECO:0000313" key="1">
    <source>
        <dbReference type="EMBL" id="GBO29355.1"/>
    </source>
</evidence>
<dbReference type="AlphaFoldDB" id="A0A4Y2VWT5"/>
<dbReference type="Proteomes" id="UP000499080">
    <property type="component" value="Unassembled WGS sequence"/>
</dbReference>
<gene>
    <name evidence="1" type="ORF">AVEN_66878_1</name>
</gene>
<dbReference type="EMBL" id="BGPR01052516">
    <property type="protein sequence ID" value="GBO29355.1"/>
    <property type="molecule type" value="Genomic_DNA"/>
</dbReference>
<accession>A0A4Y2VWT5</accession>
<protein>
    <submittedName>
        <fullName evidence="1">Uncharacterized protein</fullName>
    </submittedName>
</protein>